<proteinExistence type="predicted"/>
<accession>A0A486XIE4</accession>
<gene>
    <name evidence="1" type="ORF">BAL341_712</name>
</gene>
<protein>
    <submittedName>
        <fullName evidence="1">Uncharacterized protein</fullName>
    </submittedName>
</protein>
<dbReference type="AlphaFoldDB" id="A0A486XIE4"/>
<name>A0A486XIE4_9GAMM</name>
<reference evidence="1" key="1">
    <citation type="submission" date="2019-04" db="EMBL/GenBank/DDBJ databases">
        <authorList>
            <person name="Brambilla D."/>
        </authorList>
    </citation>
    <scope>NUCLEOTIDE SEQUENCE</scope>
    <source>
        <strain evidence="1">BAL1</strain>
    </source>
</reference>
<evidence type="ECO:0000313" key="1">
    <source>
        <dbReference type="EMBL" id="VHO02298.1"/>
    </source>
</evidence>
<dbReference type="EMBL" id="CAAJGR010000061">
    <property type="protein sequence ID" value="VHO02298.1"/>
    <property type="molecule type" value="Genomic_DNA"/>
</dbReference>
<organism evidence="1">
    <name type="scientific">Rheinheimera sp. BAL341</name>
    <dbReference type="NCBI Taxonomy" id="1708203"/>
    <lineage>
        <taxon>Bacteria</taxon>
        <taxon>Pseudomonadati</taxon>
        <taxon>Pseudomonadota</taxon>
        <taxon>Gammaproteobacteria</taxon>
        <taxon>Chromatiales</taxon>
        <taxon>Chromatiaceae</taxon>
        <taxon>Rheinheimera</taxon>
    </lineage>
</organism>
<sequence length="198" mass="21785">MVPLFLNACGDSDVASKAQEYKDAATAIQQGMEIINAADKVKAGSGSASAAELVAEHGIHWTHSYYFPAEQLEGKTGMAAMYVGLAKLDKLAGNENLARQIRECHSSVGQTIGHLYDFDNDVSMKLFKEQEAKAMEGYRDSGYRDDAMALYYINLLKQYDSALNKAQLADVDEAFWQWCIGLPVTHWQGPAAENPIKL</sequence>